<evidence type="ECO:0000313" key="10">
    <source>
        <dbReference type="Proteomes" id="UP000242288"/>
    </source>
</evidence>
<evidence type="ECO:0000313" key="9">
    <source>
        <dbReference type="EMBL" id="PMP72454.1"/>
    </source>
</evidence>
<evidence type="ECO:0000256" key="3">
    <source>
        <dbReference type="ARBA" id="ARBA00023110"/>
    </source>
</evidence>
<dbReference type="PANTHER" id="PTHR47637:SF1">
    <property type="entry name" value="CHAPERONE SURA"/>
    <property type="match status" value="1"/>
</dbReference>
<dbReference type="Gene3D" id="1.10.4030.10">
    <property type="entry name" value="Porin chaperone SurA, peptide-binding domain"/>
    <property type="match status" value="1"/>
</dbReference>
<dbReference type="AlphaFoldDB" id="A0A2J6WPY2"/>
<dbReference type="SUPFAM" id="SSF109998">
    <property type="entry name" value="Triger factor/SurA peptide-binding domain-like"/>
    <property type="match status" value="1"/>
</dbReference>
<dbReference type="EMBL" id="PNIO01000008">
    <property type="protein sequence ID" value="PMP72454.1"/>
    <property type="molecule type" value="Genomic_DNA"/>
</dbReference>
<keyword evidence="7" id="KW-1133">Transmembrane helix</keyword>
<dbReference type="PANTHER" id="PTHR47637">
    <property type="entry name" value="CHAPERONE SURA"/>
    <property type="match status" value="1"/>
</dbReference>
<organism evidence="9 10">
    <name type="scientific">Thermodesulfovibrio aggregans</name>
    <dbReference type="NCBI Taxonomy" id="86166"/>
    <lineage>
        <taxon>Bacteria</taxon>
        <taxon>Pseudomonadati</taxon>
        <taxon>Nitrospirota</taxon>
        <taxon>Thermodesulfovibrionia</taxon>
        <taxon>Thermodesulfovibrionales</taxon>
        <taxon>Thermodesulfovibrionaceae</taxon>
        <taxon>Thermodesulfovibrio</taxon>
    </lineage>
</organism>
<dbReference type="InterPro" id="IPR027304">
    <property type="entry name" value="Trigger_fact/SurA_dom_sf"/>
</dbReference>
<dbReference type="GO" id="GO:0003755">
    <property type="term" value="F:peptidyl-prolyl cis-trans isomerase activity"/>
    <property type="evidence" value="ECO:0007669"/>
    <property type="project" value="UniProtKB-KW"/>
</dbReference>
<dbReference type="InterPro" id="IPR023058">
    <property type="entry name" value="PPIase_PpiC_CS"/>
</dbReference>
<comment type="caution">
    <text evidence="9">The sequence shown here is derived from an EMBL/GenBank/DDBJ whole genome shotgun (WGS) entry which is preliminary data.</text>
</comment>
<keyword evidence="3 6" id="KW-0697">Rotamase</keyword>
<evidence type="ECO:0000259" key="8">
    <source>
        <dbReference type="PROSITE" id="PS50198"/>
    </source>
</evidence>
<evidence type="ECO:0000256" key="6">
    <source>
        <dbReference type="PROSITE-ProRule" id="PRU00278"/>
    </source>
</evidence>
<keyword evidence="1" id="KW-0732">Signal</keyword>
<evidence type="ECO:0000256" key="7">
    <source>
        <dbReference type="SAM" id="Phobius"/>
    </source>
</evidence>
<keyword evidence="5 6" id="KW-0413">Isomerase</keyword>
<feature type="domain" description="PpiC" evidence="8">
    <location>
        <begin position="188"/>
        <end position="284"/>
    </location>
</feature>
<gene>
    <name evidence="9" type="ORF">C0186_01290</name>
</gene>
<evidence type="ECO:0000256" key="1">
    <source>
        <dbReference type="ARBA" id="ARBA00022729"/>
    </source>
</evidence>
<dbReference type="Pfam" id="PF00639">
    <property type="entry name" value="Rotamase"/>
    <property type="match status" value="1"/>
</dbReference>
<dbReference type="Proteomes" id="UP000242288">
    <property type="component" value="Unassembled WGS sequence"/>
</dbReference>
<sequence length="328" mass="38063">MLNLRVKEELKLLKFFVFFILSLIFLIESGWAEENKFFVDKIVAVVNKEVITWSELYKFMEFNAKDDFKALNPDEKFKYFKAHEEEFLEKLIDTKLQIEEAERYGIFVSDSEIEGAINDIKKKYNLTDEGFIETLKKEGMTLNDYKKMLKEQIIIGRALNSLVRSKIVVTDAEINGYIKAHPELSCVDDGYYVSQIVIKKRENTEELKAKINEIFKRLIQGESFSKVASQLSEDVSAKLGGAIGLLKKNEIAPELSNLFSKMSVGQISEPMMTEHGVFIFKLDGVCFSKGSQELVNYVRNLLEDEKFKKEYKLWIRGLRQRAYIEIMD</sequence>
<proteinExistence type="predicted"/>
<name>A0A2J6WPY2_9BACT</name>
<dbReference type="InterPro" id="IPR050280">
    <property type="entry name" value="OMP_Chaperone_SurA"/>
</dbReference>
<dbReference type="PROSITE" id="PS50198">
    <property type="entry name" value="PPIC_PPIASE_2"/>
    <property type="match status" value="1"/>
</dbReference>
<feature type="transmembrane region" description="Helical" evidence="7">
    <location>
        <begin position="12"/>
        <end position="32"/>
    </location>
</feature>
<keyword evidence="2" id="KW-0574">Periplasm</keyword>
<dbReference type="Gene3D" id="3.10.50.40">
    <property type="match status" value="1"/>
</dbReference>
<dbReference type="InterPro" id="IPR046357">
    <property type="entry name" value="PPIase_dom_sf"/>
</dbReference>
<dbReference type="PROSITE" id="PS01096">
    <property type="entry name" value="PPIC_PPIASE_1"/>
    <property type="match status" value="1"/>
</dbReference>
<evidence type="ECO:0000256" key="2">
    <source>
        <dbReference type="ARBA" id="ARBA00022764"/>
    </source>
</evidence>
<accession>A0A2J6WPY2</accession>
<keyword evidence="7" id="KW-0812">Transmembrane</keyword>
<dbReference type="InterPro" id="IPR015391">
    <property type="entry name" value="SurA_N"/>
</dbReference>
<protein>
    <recommendedName>
        <fullName evidence="8">PpiC domain-containing protein</fullName>
    </recommendedName>
</protein>
<keyword evidence="7" id="KW-0472">Membrane</keyword>
<evidence type="ECO:0000256" key="4">
    <source>
        <dbReference type="ARBA" id="ARBA00023186"/>
    </source>
</evidence>
<reference evidence="9 10" key="1">
    <citation type="submission" date="2018-01" db="EMBL/GenBank/DDBJ databases">
        <title>Metagenomic assembled genomes from two thermal pools in the Uzon Caldera, Kamchatka, Russia.</title>
        <authorList>
            <person name="Wilkins L."/>
            <person name="Ettinger C."/>
        </authorList>
    </citation>
    <scope>NUCLEOTIDE SEQUENCE [LARGE SCALE GENOMIC DNA]</scope>
    <source>
        <strain evidence="9">ZAV-04</strain>
    </source>
</reference>
<dbReference type="InterPro" id="IPR000297">
    <property type="entry name" value="PPIase_PpiC"/>
</dbReference>
<dbReference type="Pfam" id="PF09312">
    <property type="entry name" value="SurA_N"/>
    <property type="match status" value="1"/>
</dbReference>
<dbReference type="SUPFAM" id="SSF54534">
    <property type="entry name" value="FKBP-like"/>
    <property type="match status" value="1"/>
</dbReference>
<keyword evidence="4" id="KW-0143">Chaperone</keyword>
<evidence type="ECO:0000256" key="5">
    <source>
        <dbReference type="ARBA" id="ARBA00023235"/>
    </source>
</evidence>